<feature type="compositionally biased region" description="Polar residues" evidence="1">
    <location>
        <begin position="50"/>
        <end position="70"/>
    </location>
</feature>
<evidence type="ECO:0000313" key="2">
    <source>
        <dbReference type="EnsemblPlants" id="PGSC0003DMT400084923"/>
    </source>
</evidence>
<accession>M1D8D1</accession>
<feature type="compositionally biased region" description="Low complexity" evidence="1">
    <location>
        <begin position="87"/>
        <end position="109"/>
    </location>
</feature>
<evidence type="ECO:0000313" key="3">
    <source>
        <dbReference type="Proteomes" id="UP000011115"/>
    </source>
</evidence>
<feature type="compositionally biased region" description="Basic and acidic residues" evidence="1">
    <location>
        <begin position="13"/>
        <end position="22"/>
    </location>
</feature>
<name>M1D8D1_SOLTU</name>
<feature type="region of interest" description="Disordered" evidence="1">
    <location>
        <begin position="87"/>
        <end position="127"/>
    </location>
</feature>
<feature type="compositionally biased region" description="Low complexity" evidence="1">
    <location>
        <begin position="23"/>
        <end position="33"/>
    </location>
</feature>
<dbReference type="InParanoid" id="M1D8D1"/>
<feature type="region of interest" description="Disordered" evidence="1">
    <location>
        <begin position="1"/>
        <end position="75"/>
    </location>
</feature>
<proteinExistence type="predicted"/>
<organism evidence="2 3">
    <name type="scientific">Solanum tuberosum</name>
    <name type="common">Potato</name>
    <dbReference type="NCBI Taxonomy" id="4113"/>
    <lineage>
        <taxon>Eukaryota</taxon>
        <taxon>Viridiplantae</taxon>
        <taxon>Streptophyta</taxon>
        <taxon>Embryophyta</taxon>
        <taxon>Tracheophyta</taxon>
        <taxon>Spermatophyta</taxon>
        <taxon>Magnoliopsida</taxon>
        <taxon>eudicotyledons</taxon>
        <taxon>Gunneridae</taxon>
        <taxon>Pentapetalae</taxon>
        <taxon>asterids</taxon>
        <taxon>lamiids</taxon>
        <taxon>Solanales</taxon>
        <taxon>Solanaceae</taxon>
        <taxon>Solanoideae</taxon>
        <taxon>Solaneae</taxon>
        <taxon>Solanum</taxon>
    </lineage>
</organism>
<dbReference type="Gramene" id="PGSC0003DMT400084923">
    <property type="protein sequence ID" value="PGSC0003DMT400084923"/>
    <property type="gene ID" value="PGSC0003DMG400034494"/>
</dbReference>
<keyword evidence="3" id="KW-1185">Reference proteome</keyword>
<dbReference type="PaxDb" id="4113-PGSC0003DMT400084923"/>
<evidence type="ECO:0000256" key="1">
    <source>
        <dbReference type="SAM" id="MobiDB-lite"/>
    </source>
</evidence>
<dbReference type="Pfam" id="PF08284">
    <property type="entry name" value="RVP_2"/>
    <property type="match status" value="1"/>
</dbReference>
<sequence>MTERVERKRQKRDRPAGSHRDFQGGPRPRYSSRPPRPPPQQFQGSRFDLQGQSGPSKGSRASGSKQQRGSGQARIAPLRCATCGQSTGSVVGSSSSTQSTGSGPQTSAGRGRGGGREGASSSGSGQNRTYSLAGWQVSESSPDVVTGALIVCFHYVYALIDLGSTLSYVAPFIAGKLCIVAKSLDRPFTVSTPVGESIIARKVYRGCTVEIIDRHTSMTW</sequence>
<reference evidence="2" key="2">
    <citation type="submission" date="2015-06" db="UniProtKB">
        <authorList>
            <consortium name="EnsemblPlants"/>
        </authorList>
    </citation>
    <scope>IDENTIFICATION</scope>
    <source>
        <strain evidence="2">DM1-3 516 R44</strain>
    </source>
</reference>
<reference evidence="3" key="1">
    <citation type="journal article" date="2011" name="Nature">
        <title>Genome sequence and analysis of the tuber crop potato.</title>
        <authorList>
            <consortium name="The Potato Genome Sequencing Consortium"/>
        </authorList>
    </citation>
    <scope>NUCLEOTIDE SEQUENCE [LARGE SCALE GENOMIC DNA]</scope>
    <source>
        <strain evidence="3">cv. DM1-3 516 R44</strain>
    </source>
</reference>
<dbReference type="CDD" id="cd00303">
    <property type="entry name" value="retropepsin_like"/>
    <property type="match status" value="1"/>
</dbReference>
<protein>
    <submittedName>
        <fullName evidence="2">Gag-pol polyprotein</fullName>
    </submittedName>
</protein>
<dbReference type="Proteomes" id="UP000011115">
    <property type="component" value="Unassembled WGS sequence"/>
</dbReference>
<dbReference type="EnsemblPlants" id="PGSC0003DMT400084923">
    <property type="protein sequence ID" value="PGSC0003DMT400084923"/>
    <property type="gene ID" value="PGSC0003DMG400034494"/>
</dbReference>
<dbReference type="AlphaFoldDB" id="M1D8D1"/>
<dbReference type="HOGENOM" id="CLU_1257993_0_0_1"/>